<evidence type="ECO:0000313" key="3">
    <source>
        <dbReference type="Proteomes" id="UP000029278"/>
    </source>
</evidence>
<reference evidence="2 3" key="1">
    <citation type="submission" date="2014-04" db="EMBL/GenBank/DDBJ databases">
        <authorList>
            <person name="Bishop-Lilly K.A."/>
            <person name="Broomall S.M."/>
            <person name="Chain P.S."/>
            <person name="Chertkov O."/>
            <person name="Coyne S.R."/>
            <person name="Daligault H.E."/>
            <person name="Davenport K.W."/>
            <person name="Erkkila T."/>
            <person name="Frey K.G."/>
            <person name="Gibbons H.S."/>
            <person name="Gu W."/>
            <person name="Jaissle J."/>
            <person name="Johnson S.L."/>
            <person name="Koroleva G.I."/>
            <person name="Ladner J.T."/>
            <person name="Lo C.-C."/>
            <person name="Minogue T.D."/>
            <person name="Munk C."/>
            <person name="Palacios G.F."/>
            <person name="Redden C.L."/>
            <person name="Rosenzweig C.N."/>
            <person name="Scholz M.B."/>
            <person name="Teshima H."/>
            <person name="Xu Y."/>
        </authorList>
    </citation>
    <scope>NUCLEOTIDE SEQUENCE [LARGE SCALE GENOMIC DNA]</scope>
    <source>
        <strain evidence="2 3">8244</strain>
    </source>
</reference>
<organism evidence="2 3">
    <name type="scientific">Paenibacillus macerans</name>
    <name type="common">Bacillus macerans</name>
    <dbReference type="NCBI Taxonomy" id="44252"/>
    <lineage>
        <taxon>Bacteria</taxon>
        <taxon>Bacillati</taxon>
        <taxon>Bacillota</taxon>
        <taxon>Bacilli</taxon>
        <taxon>Bacillales</taxon>
        <taxon>Paenibacillaceae</taxon>
        <taxon>Paenibacillus</taxon>
    </lineage>
</organism>
<proteinExistence type="predicted"/>
<comment type="caution">
    <text evidence="2">The sequence shown here is derived from an EMBL/GenBank/DDBJ whole genome shotgun (WGS) entry which is preliminary data.</text>
</comment>
<evidence type="ECO:0000313" key="2">
    <source>
        <dbReference type="EMBL" id="KFN12192.1"/>
    </source>
</evidence>
<dbReference type="HOGENOM" id="CLU_1319877_0_0_9"/>
<dbReference type="STRING" id="44252.DJ90_1967"/>
<protein>
    <submittedName>
        <fullName evidence="2">Putative lipoprotein</fullName>
    </submittedName>
</protein>
<dbReference type="OrthoDB" id="2593040at2"/>
<keyword evidence="2" id="KW-0449">Lipoprotein</keyword>
<dbReference type="Proteomes" id="UP000029278">
    <property type="component" value="Unassembled WGS sequence"/>
</dbReference>
<accession>A0A090ZNL8</accession>
<gene>
    <name evidence="2" type="ORF">DJ90_1967</name>
</gene>
<dbReference type="RefSeq" id="WP_036624133.1">
    <property type="nucleotide sequence ID" value="NZ_BGML01000001.1"/>
</dbReference>
<feature type="signal peptide" evidence="1">
    <location>
        <begin position="1"/>
        <end position="25"/>
    </location>
</feature>
<feature type="chain" id="PRO_5038551194" evidence="1">
    <location>
        <begin position="26"/>
        <end position="208"/>
    </location>
</feature>
<sequence>MTKTFKKIGLLFAATTLVFGLVACSSNVSSQSANESTRSEVLSQSHEVIYEMNEVTKDNSKELRLTSQKEAEKLYGDSKELSDQIKLTLFNWWGNWQPDYESWLKIADGLYAENADITAIGGEKQKYSDYRVAMKSQRDQFDMEMGPIMNITVDGNTATLIYYMYLTPKASPDTTISMIVTEYNTFGEVDGKLMVTDLHLYTDGGGIH</sequence>
<evidence type="ECO:0000256" key="1">
    <source>
        <dbReference type="SAM" id="SignalP"/>
    </source>
</evidence>
<dbReference type="PROSITE" id="PS51257">
    <property type="entry name" value="PROKAR_LIPOPROTEIN"/>
    <property type="match status" value="1"/>
</dbReference>
<dbReference type="GeneID" id="77008212"/>
<name>A0A090ZNL8_PAEMA</name>
<dbReference type="EMBL" id="JMQA01000001">
    <property type="protein sequence ID" value="KFN12192.1"/>
    <property type="molecule type" value="Genomic_DNA"/>
</dbReference>
<keyword evidence="1" id="KW-0732">Signal</keyword>
<keyword evidence="3" id="KW-1185">Reference proteome</keyword>
<dbReference type="AlphaFoldDB" id="A0A090ZNL8"/>